<dbReference type="InterPro" id="IPR011989">
    <property type="entry name" value="ARM-like"/>
</dbReference>
<dbReference type="Proteomes" id="UP000326354">
    <property type="component" value="Chromosome"/>
</dbReference>
<evidence type="ECO:0000256" key="1">
    <source>
        <dbReference type="SAM" id="Coils"/>
    </source>
</evidence>
<sequence>MNKLYIYVVLAIVFAGCVSSTNNVQTTTEETSEERIPRLIQIMHLSKGQDYWRLCQEIIDYGDEALVHLGKNITSFSPKVRTGCMYCIARIYKNNQSQEALELKENIYKRLEDTVDFVQLEAAASLCDMDDYRGVPVLIGIGLRNNNMGIRFRSQQTLRSVFKMNFNYRYNVSQKDREAGINRWEKWWEDNKGKYVKI</sequence>
<evidence type="ECO:0000313" key="3">
    <source>
        <dbReference type="EMBL" id="BBM81774.1"/>
    </source>
</evidence>
<name>A0A5S9IHJ2_UABAM</name>
<dbReference type="Gene3D" id="1.25.10.10">
    <property type="entry name" value="Leucine-rich Repeat Variant"/>
    <property type="match status" value="1"/>
</dbReference>
<dbReference type="PROSITE" id="PS51257">
    <property type="entry name" value="PROKAR_LIPOPROTEIN"/>
    <property type="match status" value="1"/>
</dbReference>
<dbReference type="EMBL" id="AP019860">
    <property type="protein sequence ID" value="BBM81774.1"/>
    <property type="molecule type" value="Genomic_DNA"/>
</dbReference>
<dbReference type="SUPFAM" id="SSF48371">
    <property type="entry name" value="ARM repeat"/>
    <property type="match status" value="1"/>
</dbReference>
<proteinExistence type="predicted"/>
<evidence type="ECO:0008006" key="5">
    <source>
        <dbReference type="Google" id="ProtNLM"/>
    </source>
</evidence>
<organism evidence="3 4">
    <name type="scientific">Uabimicrobium amorphum</name>
    <dbReference type="NCBI Taxonomy" id="2596890"/>
    <lineage>
        <taxon>Bacteria</taxon>
        <taxon>Pseudomonadati</taxon>
        <taxon>Planctomycetota</taxon>
        <taxon>Candidatus Uabimicrobiia</taxon>
        <taxon>Candidatus Uabimicrobiales</taxon>
        <taxon>Candidatus Uabimicrobiaceae</taxon>
        <taxon>Candidatus Uabimicrobium</taxon>
    </lineage>
</organism>
<feature type="chain" id="PRO_5024883532" description="HEAT repeat domain-containing protein" evidence="2">
    <location>
        <begin position="21"/>
        <end position="198"/>
    </location>
</feature>
<keyword evidence="1" id="KW-0175">Coiled coil</keyword>
<dbReference type="KEGG" id="uam:UABAM_00113"/>
<reference evidence="3 4" key="1">
    <citation type="submission" date="2019-08" db="EMBL/GenBank/DDBJ databases">
        <title>Complete genome sequence of Candidatus Uab amorphum.</title>
        <authorList>
            <person name="Shiratori T."/>
            <person name="Suzuki S."/>
            <person name="Kakizawa Y."/>
            <person name="Ishida K."/>
        </authorList>
    </citation>
    <scope>NUCLEOTIDE SEQUENCE [LARGE SCALE GENOMIC DNA]</scope>
    <source>
        <strain evidence="3 4">SRT547</strain>
    </source>
</reference>
<evidence type="ECO:0000313" key="4">
    <source>
        <dbReference type="Proteomes" id="UP000326354"/>
    </source>
</evidence>
<protein>
    <recommendedName>
        <fullName evidence="5">HEAT repeat domain-containing protein</fullName>
    </recommendedName>
</protein>
<dbReference type="RefSeq" id="WP_151966040.1">
    <property type="nucleotide sequence ID" value="NZ_AP019860.1"/>
</dbReference>
<accession>A0A5S9IHJ2</accession>
<keyword evidence="4" id="KW-1185">Reference proteome</keyword>
<dbReference type="InterPro" id="IPR016024">
    <property type="entry name" value="ARM-type_fold"/>
</dbReference>
<gene>
    <name evidence="3" type="ORF">UABAM_00113</name>
</gene>
<evidence type="ECO:0000256" key="2">
    <source>
        <dbReference type="SAM" id="SignalP"/>
    </source>
</evidence>
<feature type="coiled-coil region" evidence="1">
    <location>
        <begin position="94"/>
        <end position="121"/>
    </location>
</feature>
<dbReference type="AlphaFoldDB" id="A0A5S9IHJ2"/>
<feature type="signal peptide" evidence="2">
    <location>
        <begin position="1"/>
        <end position="20"/>
    </location>
</feature>
<keyword evidence="2" id="KW-0732">Signal</keyword>